<evidence type="ECO:0000256" key="1">
    <source>
        <dbReference type="ARBA" id="ARBA00012493"/>
    </source>
</evidence>
<name>A0A6G0VIU4_APHCR</name>
<keyword evidence="2" id="KW-0511">Multifunctional enzyme</keyword>
<evidence type="ECO:0000313" key="5">
    <source>
        <dbReference type="Proteomes" id="UP000478052"/>
    </source>
</evidence>
<feature type="domain" description="Reverse transcriptase/retrotransposon-derived protein RNase H-like" evidence="3">
    <location>
        <begin position="123"/>
        <end position="222"/>
    </location>
</feature>
<organism evidence="4 5">
    <name type="scientific">Aphis craccivora</name>
    <name type="common">Cowpea aphid</name>
    <dbReference type="NCBI Taxonomy" id="307492"/>
    <lineage>
        <taxon>Eukaryota</taxon>
        <taxon>Metazoa</taxon>
        <taxon>Ecdysozoa</taxon>
        <taxon>Arthropoda</taxon>
        <taxon>Hexapoda</taxon>
        <taxon>Insecta</taxon>
        <taxon>Pterygota</taxon>
        <taxon>Neoptera</taxon>
        <taxon>Paraneoptera</taxon>
        <taxon>Hemiptera</taxon>
        <taxon>Sternorrhyncha</taxon>
        <taxon>Aphidomorpha</taxon>
        <taxon>Aphidoidea</taxon>
        <taxon>Aphididae</taxon>
        <taxon>Aphidini</taxon>
        <taxon>Aphis</taxon>
        <taxon>Aphis</taxon>
    </lineage>
</organism>
<dbReference type="AlphaFoldDB" id="A0A6G0VIU4"/>
<gene>
    <name evidence="4" type="ORF">FWK35_00037626</name>
</gene>
<evidence type="ECO:0000259" key="3">
    <source>
        <dbReference type="Pfam" id="PF17919"/>
    </source>
</evidence>
<dbReference type="Proteomes" id="UP000478052">
    <property type="component" value="Unassembled WGS sequence"/>
</dbReference>
<dbReference type="EMBL" id="VUJU01016314">
    <property type="protein sequence ID" value="KAF0689433.1"/>
    <property type="molecule type" value="Genomic_DNA"/>
</dbReference>
<dbReference type="PANTHER" id="PTHR37984">
    <property type="entry name" value="PROTEIN CBG26694"/>
    <property type="match status" value="1"/>
</dbReference>
<protein>
    <recommendedName>
        <fullName evidence="1">RNA-directed DNA polymerase</fullName>
        <ecNumber evidence="1">2.7.7.49</ecNumber>
    </recommendedName>
</protein>
<dbReference type="OrthoDB" id="6382339at2759"/>
<accession>A0A6G0VIU4</accession>
<dbReference type="Gene3D" id="3.30.70.270">
    <property type="match status" value="2"/>
</dbReference>
<keyword evidence="5" id="KW-1185">Reference proteome</keyword>
<sequence length="333" mass="38154">FEHMLFGLLNAPYEFSRLMQRVLHPLKNKVFEALETAKLTLKLSKCFFAFTEVAYLGFMLSADGVRPGEQKIIAVQQFPQPQNKHEVKRFLGLCGFFRRYNPSLCRIALPVSELLKEQTPYVWTQVQEDAFQRLKNMLSDKPVLQLFSPDAYTELHCDASSMGLSGMLLQKGEDKLLHLIHAMSKKTTPTEKNYHSSKQELMAVVWSMTKLRPYFVGIKFLVVTDFQAIVHLNTQKTVQPQIARWATLLSEYDFEIQHRAGIKMSHVDALRRTPTDEPGDTEAEVLDGHLEVLITLSEEEQVIAMQHTDVKLRSIMKVLCSNETFCSKVDSDL</sequence>
<proteinExistence type="predicted"/>
<dbReference type="SUPFAM" id="SSF56672">
    <property type="entry name" value="DNA/RNA polymerases"/>
    <property type="match status" value="1"/>
</dbReference>
<dbReference type="FunFam" id="3.30.70.270:FF:000020">
    <property type="entry name" value="Transposon Tf2-6 polyprotein-like Protein"/>
    <property type="match status" value="1"/>
</dbReference>
<feature type="non-terminal residue" evidence="4">
    <location>
        <position position="333"/>
    </location>
</feature>
<dbReference type="InterPro" id="IPR050951">
    <property type="entry name" value="Retrovirus_Pol_polyprotein"/>
</dbReference>
<dbReference type="CDD" id="cd09274">
    <property type="entry name" value="RNase_HI_RT_Ty3"/>
    <property type="match status" value="1"/>
</dbReference>
<dbReference type="InterPro" id="IPR043128">
    <property type="entry name" value="Rev_trsase/Diguanyl_cyclase"/>
</dbReference>
<feature type="non-terminal residue" evidence="4">
    <location>
        <position position="1"/>
    </location>
</feature>
<reference evidence="4 5" key="1">
    <citation type="submission" date="2019-08" db="EMBL/GenBank/DDBJ databases">
        <title>Whole genome of Aphis craccivora.</title>
        <authorList>
            <person name="Voronova N.V."/>
            <person name="Shulinski R.S."/>
            <person name="Bandarenka Y.V."/>
            <person name="Zhorov D.G."/>
            <person name="Warner D."/>
        </authorList>
    </citation>
    <scope>NUCLEOTIDE SEQUENCE [LARGE SCALE GENOMIC DNA]</scope>
    <source>
        <strain evidence="4">180601</strain>
        <tissue evidence="4">Whole Body</tissue>
    </source>
</reference>
<evidence type="ECO:0000256" key="2">
    <source>
        <dbReference type="ARBA" id="ARBA00023268"/>
    </source>
</evidence>
<comment type="caution">
    <text evidence="4">The sequence shown here is derived from an EMBL/GenBank/DDBJ whole genome shotgun (WGS) entry which is preliminary data.</text>
</comment>
<dbReference type="EC" id="2.7.7.49" evidence="1"/>
<dbReference type="Pfam" id="PF17919">
    <property type="entry name" value="RT_RNaseH_2"/>
    <property type="match status" value="1"/>
</dbReference>
<dbReference type="GO" id="GO:0003964">
    <property type="term" value="F:RNA-directed DNA polymerase activity"/>
    <property type="evidence" value="ECO:0007669"/>
    <property type="project" value="UniProtKB-EC"/>
</dbReference>
<evidence type="ECO:0000313" key="4">
    <source>
        <dbReference type="EMBL" id="KAF0689433.1"/>
    </source>
</evidence>
<dbReference type="PANTHER" id="PTHR37984:SF5">
    <property type="entry name" value="PROTEIN NYNRIN-LIKE"/>
    <property type="match status" value="1"/>
</dbReference>
<dbReference type="InterPro" id="IPR041577">
    <property type="entry name" value="RT_RNaseH_2"/>
</dbReference>
<dbReference type="InterPro" id="IPR043502">
    <property type="entry name" value="DNA/RNA_pol_sf"/>
</dbReference>